<dbReference type="SMART" id="SM00418">
    <property type="entry name" value="HTH_ARSR"/>
    <property type="match status" value="1"/>
</dbReference>
<dbReference type="CDD" id="cd00090">
    <property type="entry name" value="HTH_ARSR"/>
    <property type="match status" value="1"/>
</dbReference>
<accession>G6Y3W4</accession>
<dbReference type="PATRIC" id="fig|1082933.3.peg.560"/>
<proteinExistence type="predicted"/>
<dbReference type="Pfam" id="PF12840">
    <property type="entry name" value="HTH_20"/>
    <property type="match status" value="1"/>
</dbReference>
<dbReference type="InterPro" id="IPR036388">
    <property type="entry name" value="WH-like_DNA-bd_sf"/>
</dbReference>
<sequence>MTLPHPNADQISLPIVLAVLGDPTRLAIVRYLASKEGVALNCSQFLDLGSKTNLSYHLAKLREAGVTRAEVVGTNRMITLRRADLDARFPGLLDSVIAAAGEDKALPAVGGADEIEIQA</sequence>
<evidence type="ECO:0000313" key="5">
    <source>
        <dbReference type="EMBL" id="EHH13578.1"/>
    </source>
</evidence>
<dbReference type="RefSeq" id="WP_006200050.1">
    <property type="nucleotide sequence ID" value="NZ_AGSN01000038.1"/>
</dbReference>
<reference evidence="5 6" key="1">
    <citation type="journal article" date="2012" name="J. Bacteriol.">
        <title>Draft Genome Sequence of Plant Growth-Promoting Rhizobium Mesorhizobium amorphae, Isolated from Zinc-Lead Mine Tailings.</title>
        <authorList>
            <person name="Hao X."/>
            <person name="Lin Y."/>
            <person name="Johnstone L."/>
            <person name="Baltrus D.A."/>
            <person name="Miller S.J."/>
            <person name="Wei G."/>
            <person name="Rensing C."/>
        </authorList>
    </citation>
    <scope>NUCLEOTIDE SEQUENCE [LARGE SCALE GENOMIC DNA]</scope>
    <source>
        <strain evidence="5 6">CCNWGS0123</strain>
    </source>
</reference>
<keyword evidence="1" id="KW-0805">Transcription regulation</keyword>
<evidence type="ECO:0000259" key="4">
    <source>
        <dbReference type="SMART" id="SM00418"/>
    </source>
</evidence>
<evidence type="ECO:0000256" key="3">
    <source>
        <dbReference type="ARBA" id="ARBA00023163"/>
    </source>
</evidence>
<dbReference type="OrthoDB" id="7192471at2"/>
<evidence type="ECO:0000313" key="6">
    <source>
        <dbReference type="Proteomes" id="UP000002949"/>
    </source>
</evidence>
<dbReference type="InterPro" id="IPR036390">
    <property type="entry name" value="WH_DNA-bd_sf"/>
</dbReference>
<dbReference type="Gene3D" id="1.10.10.10">
    <property type="entry name" value="Winged helix-like DNA-binding domain superfamily/Winged helix DNA-binding domain"/>
    <property type="match status" value="1"/>
</dbReference>
<organism evidence="5 6">
    <name type="scientific">Mesorhizobium amorphae CCNWGS0123</name>
    <dbReference type="NCBI Taxonomy" id="1082933"/>
    <lineage>
        <taxon>Bacteria</taxon>
        <taxon>Pseudomonadati</taxon>
        <taxon>Pseudomonadota</taxon>
        <taxon>Alphaproteobacteria</taxon>
        <taxon>Hyphomicrobiales</taxon>
        <taxon>Phyllobacteriaceae</taxon>
        <taxon>Mesorhizobium</taxon>
    </lineage>
</organism>
<evidence type="ECO:0000256" key="1">
    <source>
        <dbReference type="ARBA" id="ARBA00023015"/>
    </source>
</evidence>
<dbReference type="SUPFAM" id="SSF46785">
    <property type="entry name" value="Winged helix' DNA-binding domain"/>
    <property type="match status" value="1"/>
</dbReference>
<dbReference type="PANTHER" id="PTHR33154">
    <property type="entry name" value="TRANSCRIPTIONAL REGULATOR, ARSR FAMILY"/>
    <property type="match status" value="1"/>
</dbReference>
<dbReference type="PRINTS" id="PR00778">
    <property type="entry name" value="HTHARSR"/>
</dbReference>
<dbReference type="GO" id="GO:0003677">
    <property type="term" value="F:DNA binding"/>
    <property type="evidence" value="ECO:0007669"/>
    <property type="project" value="UniProtKB-KW"/>
</dbReference>
<dbReference type="KEGG" id="mamo:A6B35_25910"/>
<name>G6Y3W4_9HYPH</name>
<gene>
    <name evidence="5" type="ORF">MEA186_03084</name>
</gene>
<keyword evidence="2" id="KW-0238">DNA-binding</keyword>
<dbReference type="AlphaFoldDB" id="G6Y3W4"/>
<evidence type="ECO:0000256" key="2">
    <source>
        <dbReference type="ARBA" id="ARBA00023125"/>
    </source>
</evidence>
<dbReference type="Proteomes" id="UP000002949">
    <property type="component" value="Unassembled WGS sequence"/>
</dbReference>
<dbReference type="InterPro" id="IPR051081">
    <property type="entry name" value="HTH_MetalResp_TranReg"/>
</dbReference>
<protein>
    <submittedName>
        <fullName evidence="5">ArsR family transcription regulator</fullName>
    </submittedName>
</protein>
<dbReference type="EMBL" id="AGSN01000038">
    <property type="protein sequence ID" value="EHH13578.1"/>
    <property type="molecule type" value="Genomic_DNA"/>
</dbReference>
<dbReference type="eggNOG" id="COG0640">
    <property type="taxonomic scope" value="Bacteria"/>
</dbReference>
<dbReference type="GO" id="GO:0003700">
    <property type="term" value="F:DNA-binding transcription factor activity"/>
    <property type="evidence" value="ECO:0007669"/>
    <property type="project" value="InterPro"/>
</dbReference>
<dbReference type="InterPro" id="IPR001845">
    <property type="entry name" value="HTH_ArsR_DNA-bd_dom"/>
</dbReference>
<dbReference type="InterPro" id="IPR011991">
    <property type="entry name" value="ArsR-like_HTH"/>
</dbReference>
<feature type="domain" description="HTH arsR-type" evidence="4">
    <location>
        <begin position="15"/>
        <end position="94"/>
    </location>
</feature>
<dbReference type="STRING" id="1082933.A6B35_25910"/>
<dbReference type="PANTHER" id="PTHR33154:SF12">
    <property type="entry name" value="TRANSCRIPTIONAL REGULATORY PROTEIN"/>
    <property type="match status" value="1"/>
</dbReference>
<keyword evidence="6" id="KW-1185">Reference proteome</keyword>
<keyword evidence="3" id="KW-0804">Transcription</keyword>